<proteinExistence type="predicted"/>
<dbReference type="EMBL" id="GBXM01097053">
    <property type="protein sequence ID" value="JAH11524.1"/>
    <property type="molecule type" value="Transcribed_RNA"/>
</dbReference>
<protein>
    <submittedName>
        <fullName evidence="1">Uncharacterized protein</fullName>
    </submittedName>
</protein>
<evidence type="ECO:0000313" key="1">
    <source>
        <dbReference type="EMBL" id="JAH11524.1"/>
    </source>
</evidence>
<sequence length="21" mass="2357">MDVTTRGRAVTALAVRARLLW</sequence>
<reference evidence="1" key="2">
    <citation type="journal article" date="2015" name="Fish Shellfish Immunol.">
        <title>Early steps in the European eel (Anguilla anguilla)-Vibrio vulnificus interaction in the gills: Role of the RtxA13 toxin.</title>
        <authorList>
            <person name="Callol A."/>
            <person name="Pajuelo D."/>
            <person name="Ebbesson L."/>
            <person name="Teles M."/>
            <person name="MacKenzie S."/>
            <person name="Amaro C."/>
        </authorList>
    </citation>
    <scope>NUCLEOTIDE SEQUENCE</scope>
</reference>
<name>A0A0E9Q451_ANGAN</name>
<organism evidence="1">
    <name type="scientific">Anguilla anguilla</name>
    <name type="common">European freshwater eel</name>
    <name type="synonym">Muraena anguilla</name>
    <dbReference type="NCBI Taxonomy" id="7936"/>
    <lineage>
        <taxon>Eukaryota</taxon>
        <taxon>Metazoa</taxon>
        <taxon>Chordata</taxon>
        <taxon>Craniata</taxon>
        <taxon>Vertebrata</taxon>
        <taxon>Euteleostomi</taxon>
        <taxon>Actinopterygii</taxon>
        <taxon>Neopterygii</taxon>
        <taxon>Teleostei</taxon>
        <taxon>Anguilliformes</taxon>
        <taxon>Anguillidae</taxon>
        <taxon>Anguilla</taxon>
    </lineage>
</organism>
<dbReference type="AlphaFoldDB" id="A0A0E9Q451"/>
<accession>A0A0E9Q451</accession>
<reference evidence="1" key="1">
    <citation type="submission" date="2014-11" db="EMBL/GenBank/DDBJ databases">
        <authorList>
            <person name="Amaro Gonzalez C."/>
        </authorList>
    </citation>
    <scope>NUCLEOTIDE SEQUENCE</scope>
</reference>